<dbReference type="Proteomes" id="UP000004310">
    <property type="component" value="Unassembled WGS sequence"/>
</dbReference>
<comment type="caution">
    <text evidence="1">The sequence shown here is derived from an EMBL/GenBank/DDBJ whole genome shotgun (WGS) entry which is preliminary data.</text>
</comment>
<dbReference type="AlphaFoldDB" id="Q0G2S0"/>
<protein>
    <submittedName>
        <fullName evidence="1">Uncharacterized protein</fullName>
    </submittedName>
</protein>
<keyword evidence="2" id="KW-1185">Reference proteome</keyword>
<accession>Q0G2S0</accession>
<dbReference type="EMBL" id="AATP01000002">
    <property type="protein sequence ID" value="EAU42111.1"/>
    <property type="molecule type" value="Genomic_DNA"/>
</dbReference>
<name>Q0G2S0_9HYPH</name>
<organism evidence="1 2">
    <name type="scientific">Fulvimarina pelagi HTCC2506</name>
    <dbReference type="NCBI Taxonomy" id="314231"/>
    <lineage>
        <taxon>Bacteria</taxon>
        <taxon>Pseudomonadati</taxon>
        <taxon>Pseudomonadota</taxon>
        <taxon>Alphaproteobacteria</taxon>
        <taxon>Hyphomicrobiales</taxon>
        <taxon>Aurantimonadaceae</taxon>
        <taxon>Fulvimarina</taxon>
    </lineage>
</organism>
<proteinExistence type="predicted"/>
<evidence type="ECO:0000313" key="1">
    <source>
        <dbReference type="EMBL" id="EAU42111.1"/>
    </source>
</evidence>
<gene>
    <name evidence="1" type="ORF">FP2506_16799</name>
</gene>
<sequence>MKVEPVLEQPEALYRGPQRRTFYPSLVEISFAAQSRN</sequence>
<reference evidence="1 2" key="1">
    <citation type="journal article" date="2010" name="J. Bacteriol.">
        <title>Genome sequence of Fulvimarina pelagi HTCC2506T, a Mn(II)-oxidizing alphaproteobacterium possessing an aerobic anoxygenic photosynthetic gene cluster and Xanthorhodopsin.</title>
        <authorList>
            <person name="Kang I."/>
            <person name="Oh H.M."/>
            <person name="Lim S.I."/>
            <person name="Ferriera S."/>
            <person name="Giovannoni S.J."/>
            <person name="Cho J.C."/>
        </authorList>
    </citation>
    <scope>NUCLEOTIDE SEQUENCE [LARGE SCALE GENOMIC DNA]</scope>
    <source>
        <strain evidence="1 2">HTCC2506</strain>
    </source>
</reference>
<dbReference type="HOGENOM" id="CLU_3343989_0_0_5"/>
<evidence type="ECO:0000313" key="2">
    <source>
        <dbReference type="Proteomes" id="UP000004310"/>
    </source>
</evidence>